<proteinExistence type="predicted"/>
<dbReference type="AlphaFoldDB" id="A0A2A9EK52"/>
<dbReference type="EMBL" id="PDJI01000004">
    <property type="protein sequence ID" value="PFG39457.1"/>
    <property type="molecule type" value="Genomic_DNA"/>
</dbReference>
<evidence type="ECO:0000313" key="2">
    <source>
        <dbReference type="EMBL" id="PFG39457.1"/>
    </source>
</evidence>
<evidence type="ECO:0000256" key="1">
    <source>
        <dbReference type="SAM" id="MobiDB-lite"/>
    </source>
</evidence>
<gene>
    <name evidence="2" type="ORF">ATJ97_1963</name>
</gene>
<evidence type="ECO:0000313" key="3">
    <source>
        <dbReference type="Proteomes" id="UP000222106"/>
    </source>
</evidence>
<feature type="compositionally biased region" description="Low complexity" evidence="1">
    <location>
        <begin position="28"/>
        <end position="45"/>
    </location>
</feature>
<dbReference type="RefSeq" id="WP_098483565.1">
    <property type="nucleotide sequence ID" value="NZ_PDJI01000004.1"/>
</dbReference>
<dbReference type="Proteomes" id="UP000222106">
    <property type="component" value="Unassembled WGS sequence"/>
</dbReference>
<comment type="caution">
    <text evidence="2">The sequence shown here is derived from an EMBL/GenBank/DDBJ whole genome shotgun (WGS) entry which is preliminary data.</text>
</comment>
<evidence type="ECO:0008006" key="4">
    <source>
        <dbReference type="Google" id="ProtNLM"/>
    </source>
</evidence>
<feature type="compositionally biased region" description="Low complexity" evidence="1">
    <location>
        <begin position="58"/>
        <end position="89"/>
    </location>
</feature>
<reference evidence="2 3" key="1">
    <citation type="submission" date="2017-10" db="EMBL/GenBank/DDBJ databases">
        <title>Sequencing the genomes of 1000 actinobacteria strains.</title>
        <authorList>
            <person name="Klenk H.-P."/>
        </authorList>
    </citation>
    <scope>NUCLEOTIDE SEQUENCE [LARGE SCALE GENOMIC DNA]</scope>
    <source>
        <strain evidence="2 3">DSM 21838</strain>
    </source>
</reference>
<sequence length="206" mass="20077">MWDNGLTVTAGRPVELATKEGGEEDPGAATTDSAAADAVATDSTAPQAAGAVATDSTAPQAAGGAAAQAPRVAAAEASATDAAELAGTAPPDAGGNDPVAGVRPGSPAPSAAATVVTVDFVIVNGTEKPVNTSFFVAVTSGGADAPAVYDPEAGLAGPPETMLRPGGTARFTMGFEVKDPADLTMEVRPAYHYVSALFVRPAGAQG</sequence>
<dbReference type="OrthoDB" id="4484996at2"/>
<protein>
    <recommendedName>
        <fullName evidence="4">DUF4352 domain-containing protein</fullName>
    </recommendedName>
</protein>
<organism evidence="2 3">
    <name type="scientific">Georgenia soli</name>
    <dbReference type="NCBI Taxonomy" id="638953"/>
    <lineage>
        <taxon>Bacteria</taxon>
        <taxon>Bacillati</taxon>
        <taxon>Actinomycetota</taxon>
        <taxon>Actinomycetes</taxon>
        <taxon>Micrococcales</taxon>
        <taxon>Bogoriellaceae</taxon>
        <taxon>Georgenia</taxon>
    </lineage>
</organism>
<keyword evidence="3" id="KW-1185">Reference proteome</keyword>
<accession>A0A2A9EK52</accession>
<feature type="region of interest" description="Disordered" evidence="1">
    <location>
        <begin position="1"/>
        <end position="108"/>
    </location>
</feature>
<name>A0A2A9EK52_9MICO</name>